<proteinExistence type="predicted"/>
<comment type="caution">
    <text evidence="1">The sequence shown here is derived from an EMBL/GenBank/DDBJ whole genome shotgun (WGS) entry which is preliminary data.</text>
</comment>
<accession>A0A8S9JKL8</accession>
<reference evidence="1" key="1">
    <citation type="submission" date="2019-12" db="EMBL/GenBank/DDBJ databases">
        <title>Genome sequencing and annotation of Brassica cretica.</title>
        <authorList>
            <person name="Studholme D.J."/>
            <person name="Sarris P.F."/>
        </authorList>
    </citation>
    <scope>NUCLEOTIDE SEQUENCE</scope>
    <source>
        <strain evidence="1">PFS-001/15</strain>
        <strain evidence="2">PFS-102/07</strain>
        <tissue evidence="1">Leaf</tissue>
    </source>
</reference>
<name>A0A8S9JKL8_BRACR</name>
<dbReference type="InterPro" id="IPR003428">
    <property type="entry name" value="MAM33"/>
</dbReference>
<evidence type="ECO:0000313" key="3">
    <source>
        <dbReference type="Proteomes" id="UP000712281"/>
    </source>
</evidence>
<evidence type="ECO:0000313" key="2">
    <source>
        <dbReference type="EMBL" id="KAF2614969.1"/>
    </source>
</evidence>
<evidence type="ECO:0000313" key="1">
    <source>
        <dbReference type="EMBL" id="KAF2583100.1"/>
    </source>
</evidence>
<dbReference type="Gene3D" id="3.10.280.10">
    <property type="entry name" value="Mitochondrial glycoprotein"/>
    <property type="match status" value="1"/>
</dbReference>
<dbReference type="PANTHER" id="PTHR10826">
    <property type="entry name" value="COMPLEMENT COMPONENT 1"/>
    <property type="match status" value="1"/>
</dbReference>
<dbReference type="SUPFAM" id="SSF54529">
    <property type="entry name" value="Mitochondrial glycoprotein MAM33-like"/>
    <property type="match status" value="1"/>
</dbReference>
<sequence>MSLFCGASSTVATLPFRAVRSRVTLQTGAQRVTLGGGSRQFSRASSLISLSRGSKLSAITAQENLVSVLESQIESAVVKEAPEEDELPEWFPFDIVDADKDRVVYLVRKFENETIYVRIELSRSLGDDKEKEEPKDPQADVLTGIPIFISVIKDEDGPSLEFIANAYVHEIVIDAVYIESPLELTWRYKGPDFADLDENLQKAYHRFLEIRGIKPNITEFMADYMADKAGRERLNWLNDGLVLLFISILFSSFSFENLVESLELVACREYPHPRHLCLNSPFRSIPNATHCHLYVDQHECMQCCCCVGDKPAPFAQWISSHCKASVDSMEPKSPTLESESFFCSDYDHLFVDSSPLLHIFE</sequence>
<dbReference type="AlphaFoldDB" id="A0A8S9JKL8"/>
<organism evidence="1 3">
    <name type="scientific">Brassica cretica</name>
    <name type="common">Mustard</name>
    <dbReference type="NCBI Taxonomy" id="69181"/>
    <lineage>
        <taxon>Eukaryota</taxon>
        <taxon>Viridiplantae</taxon>
        <taxon>Streptophyta</taxon>
        <taxon>Embryophyta</taxon>
        <taxon>Tracheophyta</taxon>
        <taxon>Spermatophyta</taxon>
        <taxon>Magnoliopsida</taxon>
        <taxon>eudicotyledons</taxon>
        <taxon>Gunneridae</taxon>
        <taxon>Pentapetalae</taxon>
        <taxon>rosids</taxon>
        <taxon>malvids</taxon>
        <taxon>Brassicales</taxon>
        <taxon>Brassicaceae</taxon>
        <taxon>Brassiceae</taxon>
        <taxon>Brassica</taxon>
    </lineage>
</organism>
<protein>
    <submittedName>
        <fullName evidence="1">Uncharacterized protein</fullName>
    </submittedName>
</protein>
<gene>
    <name evidence="1" type="ORF">F2Q68_00001071</name>
    <name evidence="2" type="ORF">F2Q70_00008040</name>
</gene>
<dbReference type="EMBL" id="QGKW02001660">
    <property type="protein sequence ID" value="KAF2583100.1"/>
    <property type="molecule type" value="Genomic_DNA"/>
</dbReference>
<dbReference type="Proteomes" id="UP000712281">
    <property type="component" value="Unassembled WGS sequence"/>
</dbReference>
<dbReference type="Pfam" id="PF02330">
    <property type="entry name" value="MAM33"/>
    <property type="match status" value="1"/>
</dbReference>
<dbReference type="InterPro" id="IPR036561">
    <property type="entry name" value="MAM33_sf"/>
</dbReference>
<dbReference type="EMBL" id="QGKY02000089">
    <property type="protein sequence ID" value="KAF2614969.1"/>
    <property type="molecule type" value="Genomic_DNA"/>
</dbReference>
<dbReference type="GO" id="GO:0005759">
    <property type="term" value="C:mitochondrial matrix"/>
    <property type="evidence" value="ECO:0007669"/>
    <property type="project" value="InterPro"/>
</dbReference>
<dbReference type="PANTHER" id="PTHR10826:SF31">
    <property type="entry name" value="(RAPE) HYPOTHETICAL PROTEIN"/>
    <property type="match status" value="1"/>
</dbReference>